<dbReference type="Pfam" id="PF07587">
    <property type="entry name" value="PSD1"/>
    <property type="match status" value="1"/>
</dbReference>
<dbReference type="PANTHER" id="PTHR35889">
    <property type="entry name" value="CYCLOINULO-OLIGOSACCHARIDE FRUCTANOTRANSFERASE-RELATED"/>
    <property type="match status" value="1"/>
</dbReference>
<dbReference type="InterPro" id="IPR011429">
    <property type="entry name" value="Cyt_c_Planctomycete-type"/>
</dbReference>
<evidence type="ECO:0000259" key="3">
    <source>
        <dbReference type="Pfam" id="PF07635"/>
    </source>
</evidence>
<proteinExistence type="predicted"/>
<comment type="caution">
    <text evidence="4">The sequence shown here is derived from an EMBL/GenBank/DDBJ whole genome shotgun (WGS) entry which is preliminary data.</text>
</comment>
<protein>
    <recommendedName>
        <fullName evidence="6">Cytochrome c domain-containing protein</fullName>
    </recommendedName>
</protein>
<dbReference type="InterPro" id="IPR022655">
    <property type="entry name" value="DUF1553"/>
</dbReference>
<dbReference type="GO" id="GO:0009055">
    <property type="term" value="F:electron transfer activity"/>
    <property type="evidence" value="ECO:0007669"/>
    <property type="project" value="InterPro"/>
</dbReference>
<dbReference type="Pfam" id="PF07583">
    <property type="entry name" value="PSCyt2"/>
    <property type="match status" value="1"/>
</dbReference>
<evidence type="ECO:0000259" key="2">
    <source>
        <dbReference type="Pfam" id="PF07587"/>
    </source>
</evidence>
<feature type="domain" description="Cytochrome C Planctomycete-type" evidence="3">
    <location>
        <begin position="42"/>
        <end position="98"/>
    </location>
</feature>
<dbReference type="AlphaFoldDB" id="A0A0C1LIK9"/>
<accession>A0A0C1LIK9</accession>
<dbReference type="Pfam" id="PF07635">
    <property type="entry name" value="PSCyt1"/>
    <property type="match status" value="1"/>
</dbReference>
<name>A0A0C1LIK9_9BACT</name>
<feature type="domain" description="DUF1553" evidence="2">
    <location>
        <begin position="602"/>
        <end position="858"/>
    </location>
</feature>
<dbReference type="STRING" id="1349421.OI18_07380"/>
<dbReference type="Gene3D" id="2.60.120.260">
    <property type="entry name" value="Galactose-binding domain-like"/>
    <property type="match status" value="1"/>
</dbReference>
<dbReference type="Proteomes" id="UP000031408">
    <property type="component" value="Unassembled WGS sequence"/>
</dbReference>
<keyword evidence="5" id="KW-1185">Reference proteome</keyword>
<reference evidence="4 5" key="1">
    <citation type="submission" date="2014-11" db="EMBL/GenBank/DDBJ databases">
        <title>Genome sequence of Flavihumibacter solisilvae 3-3.</title>
        <authorList>
            <person name="Zhou G."/>
            <person name="Li M."/>
            <person name="Wang G."/>
        </authorList>
    </citation>
    <scope>NUCLEOTIDE SEQUENCE [LARGE SCALE GENOMIC DNA]</scope>
    <source>
        <strain evidence="4 5">3-3</strain>
    </source>
</reference>
<organism evidence="4 5">
    <name type="scientific">Flavihumibacter solisilvae</name>
    <dbReference type="NCBI Taxonomy" id="1349421"/>
    <lineage>
        <taxon>Bacteria</taxon>
        <taxon>Pseudomonadati</taxon>
        <taxon>Bacteroidota</taxon>
        <taxon>Chitinophagia</taxon>
        <taxon>Chitinophagales</taxon>
        <taxon>Chitinophagaceae</taxon>
        <taxon>Flavihumibacter</taxon>
    </lineage>
</organism>
<gene>
    <name evidence="4" type="ORF">OI18_07380</name>
</gene>
<dbReference type="SUPFAM" id="SSF46626">
    <property type="entry name" value="Cytochrome c"/>
    <property type="match status" value="1"/>
</dbReference>
<evidence type="ECO:0000313" key="5">
    <source>
        <dbReference type="Proteomes" id="UP000031408"/>
    </source>
</evidence>
<evidence type="ECO:0008006" key="6">
    <source>
        <dbReference type="Google" id="ProtNLM"/>
    </source>
</evidence>
<dbReference type="InterPro" id="IPR036909">
    <property type="entry name" value="Cyt_c-like_dom_sf"/>
</dbReference>
<evidence type="ECO:0000313" key="4">
    <source>
        <dbReference type="EMBL" id="KIC95233.1"/>
    </source>
</evidence>
<dbReference type="InterPro" id="IPR011444">
    <property type="entry name" value="DUF1549"/>
</dbReference>
<sequence length="908" mass="103653">MPVKIVLALIVLTCAFSVYWMLAGEKQVDFSAEVKPILNSRCISCHGGVKAKAGFSVLFREEALANTESGKPAIIPFHPEESEMIRRLTVNDPEERMPYKHEPLTDEEINLLKRWISQGAKWGDHWAYLPVKKVMPPDVEDGWVRNNVDRFILDRLNKEKLLPSPQAEKPTLLRRVSLDLTGIFPDSAITQKFLDDKNDKAYEQLVDSLLASPRFGERWASVWLDLARYADTKGYESDGNRNIWEYRDWVIRAFNSDMPYDRFITEQMAGDLLPGAGDDQYIATAFHRNSMSNDEGGTDNEEFRTSAVMDRVNTTWEAFMGTTFSCVQCHSHPYDPFRHKEYYQFLAYFNNTRDEDVPGEHPLYKLFDDEQKKNLGELTEWVTRNSDSGHAKEIKLFLQTGQPAINSSTADSLQKAVIFNNNISLGLRNHSIARLKKVNLDNTDMLIWNYRSFYTGGKLGFHLDSPDGPTLFSMPLKKDEKYKKLITLYEKQSGVHDIYIRFDATDSKLKPEAFTIAFEMFSFTRSLPGKGQPGYQRIEKIFNDLLQADAPTTPVLVENPGGMRRSTHVFERGNWRTLGDEVQASVPASLAFAMPSKAPASRVGLAQWMTSKQHPLVARTIVNRLWEQLFGQGIFETLEDMGTQGIAPTHQALLDHLSWKLMNEYNWSLKKLLKELVMSSAYRQDSKFNEGSHERDPFNKLYARGPRVRLSAEQVRDQNLQISGVLSTKMYGAGVMPWQPEGIWQSPYNGAKWKKSEGEDQYRRAVYTYWKRTSPYPSMISFDGAQRVVCNARRIRTNTPLQALVTLNDSVYLDLARHFAGRMIKEGGDKVESQVNKGYEIMLYRSIPPAKLKVFRKLYETAMKEYSADTSKSASITGKKELEGDAHLASMIVVANAMLNLDEMVMKN</sequence>
<dbReference type="PANTHER" id="PTHR35889:SF3">
    <property type="entry name" value="F-BOX DOMAIN-CONTAINING PROTEIN"/>
    <property type="match status" value="1"/>
</dbReference>
<dbReference type="EMBL" id="JSVC01000008">
    <property type="protein sequence ID" value="KIC95233.1"/>
    <property type="molecule type" value="Genomic_DNA"/>
</dbReference>
<evidence type="ECO:0000259" key="1">
    <source>
        <dbReference type="Pfam" id="PF07583"/>
    </source>
</evidence>
<dbReference type="GO" id="GO:0020037">
    <property type="term" value="F:heme binding"/>
    <property type="evidence" value="ECO:0007669"/>
    <property type="project" value="InterPro"/>
</dbReference>
<feature type="domain" description="DUF1549" evidence="1">
    <location>
        <begin position="148"/>
        <end position="353"/>
    </location>
</feature>